<dbReference type="RefSeq" id="XP_001879741.1">
    <property type="nucleotide sequence ID" value="XM_001879706.1"/>
</dbReference>
<sequence length="436" mass="47800">MSTAKSSSKKRKRSASPESLSFRLSTSTPAQVGPLLVTYPALQAPSSTVFKCYARKKIKTKSRENDTEDPKSQDLLAVGETDSVEFVTNDSESRKVASLGCHYLVAAHNRRTGSLSILPMPKSPHVLTRTVKALKSIPPAAAPSKTQFREARAALGETFGTKKAKAAIKAQERNVVDVGAMEGVMGYVMDSIDKGAGGLMSTEEAKDAADQNRLIPPFNATTTDPSDVYPLHDIISEAEWKALSVTAFDDANDDKERIALLPFRYSKWLTGHLSIISQETGKSKKKHMKILLYISAMLGFRQALLRKDFDKDQLYEKFSGVPSIVLDSLVSRFTEVSRGSTKHQATSTTKTLILTNIFALCLKLDKFASDTDLLAHDLSMKASEVNQLFKSLGCKITTLGERERTRLGIPDSSASTKRAVLNAPVVFPKPRIKRKT</sequence>
<evidence type="ECO:0000313" key="7">
    <source>
        <dbReference type="EMBL" id="EDR09392.1"/>
    </source>
</evidence>
<dbReference type="PANTHER" id="PTHR14440">
    <property type="entry name" value="DNA-DIRECTED RNA POLYMERASE I SUBUNIT RPA49"/>
    <property type="match status" value="1"/>
</dbReference>
<dbReference type="FunCoup" id="B0D7G4">
    <property type="interactions" value="178"/>
</dbReference>
<dbReference type="InParanoid" id="B0D7G4"/>
<dbReference type="InterPro" id="IPR009668">
    <property type="entry name" value="RNA_pol-assoc_fac_A49-like"/>
</dbReference>
<name>B0D7G4_LACBS</name>
<evidence type="ECO:0000256" key="4">
    <source>
        <dbReference type="ARBA" id="ARBA00023163"/>
    </source>
</evidence>
<protein>
    <submittedName>
        <fullName evidence="7">Predicted protein</fullName>
    </submittedName>
</protein>
<evidence type="ECO:0000256" key="2">
    <source>
        <dbReference type="ARBA" id="ARBA00009430"/>
    </source>
</evidence>
<keyword evidence="8" id="KW-1185">Reference proteome</keyword>
<dbReference type="GO" id="GO:0000428">
    <property type="term" value="C:DNA-directed RNA polymerase complex"/>
    <property type="evidence" value="ECO:0007669"/>
    <property type="project" value="UniProtKB-KW"/>
</dbReference>
<evidence type="ECO:0000256" key="1">
    <source>
        <dbReference type="ARBA" id="ARBA00004604"/>
    </source>
</evidence>
<dbReference type="HOGENOM" id="CLU_034953_2_1_1"/>
<dbReference type="OrthoDB" id="532500at2759"/>
<feature type="region of interest" description="Disordered" evidence="6">
    <location>
        <begin position="1"/>
        <end position="25"/>
    </location>
</feature>
<organism evidence="8">
    <name type="scientific">Laccaria bicolor (strain S238N-H82 / ATCC MYA-4686)</name>
    <name type="common">Bicoloured deceiver</name>
    <name type="synonym">Laccaria laccata var. bicolor</name>
    <dbReference type="NCBI Taxonomy" id="486041"/>
    <lineage>
        <taxon>Eukaryota</taxon>
        <taxon>Fungi</taxon>
        <taxon>Dikarya</taxon>
        <taxon>Basidiomycota</taxon>
        <taxon>Agaricomycotina</taxon>
        <taxon>Agaricomycetes</taxon>
        <taxon>Agaricomycetidae</taxon>
        <taxon>Agaricales</taxon>
        <taxon>Agaricineae</taxon>
        <taxon>Hydnangiaceae</taxon>
        <taxon>Laccaria</taxon>
    </lineage>
</organism>
<comment type="similarity">
    <text evidence="2">Belongs to the eukaryotic RPA49/POLR1E RNA polymerase subunit family.</text>
</comment>
<comment type="subcellular location">
    <subcellularLocation>
        <location evidence="1">Nucleus</location>
        <location evidence="1">Nucleolus</location>
    </subcellularLocation>
</comment>
<keyword evidence="5" id="KW-0539">Nucleus</keyword>
<dbReference type="Proteomes" id="UP000001194">
    <property type="component" value="Unassembled WGS sequence"/>
</dbReference>
<dbReference type="STRING" id="486041.B0D7G4"/>
<evidence type="ECO:0000256" key="3">
    <source>
        <dbReference type="ARBA" id="ARBA00022478"/>
    </source>
</evidence>
<accession>B0D7G4</accession>
<evidence type="ECO:0000256" key="5">
    <source>
        <dbReference type="ARBA" id="ARBA00023242"/>
    </source>
</evidence>
<dbReference type="EMBL" id="DS547099">
    <property type="protein sequence ID" value="EDR09392.1"/>
    <property type="molecule type" value="Genomic_DNA"/>
</dbReference>
<dbReference type="Pfam" id="PF06870">
    <property type="entry name" value="RNA_pol_I_A49"/>
    <property type="match status" value="1"/>
</dbReference>
<evidence type="ECO:0000256" key="6">
    <source>
        <dbReference type="SAM" id="MobiDB-lite"/>
    </source>
</evidence>
<dbReference type="KEGG" id="lbc:LACBIDRAFT_318929"/>
<dbReference type="GO" id="GO:0003677">
    <property type="term" value="F:DNA binding"/>
    <property type="evidence" value="ECO:0007669"/>
    <property type="project" value="InterPro"/>
</dbReference>
<evidence type="ECO:0000313" key="8">
    <source>
        <dbReference type="Proteomes" id="UP000001194"/>
    </source>
</evidence>
<gene>
    <name evidence="7" type="ORF">LACBIDRAFT_318929</name>
</gene>
<proteinExistence type="inferred from homology"/>
<dbReference type="GeneID" id="6075603"/>
<dbReference type="AlphaFoldDB" id="B0D7G4"/>
<dbReference type="GO" id="GO:0006351">
    <property type="term" value="P:DNA-templated transcription"/>
    <property type="evidence" value="ECO:0007669"/>
    <property type="project" value="InterPro"/>
</dbReference>
<reference evidence="7 8" key="1">
    <citation type="journal article" date="2008" name="Nature">
        <title>The genome of Laccaria bicolor provides insights into mycorrhizal symbiosis.</title>
        <authorList>
            <person name="Martin F."/>
            <person name="Aerts A."/>
            <person name="Ahren D."/>
            <person name="Brun A."/>
            <person name="Danchin E.G.J."/>
            <person name="Duchaussoy F."/>
            <person name="Gibon J."/>
            <person name="Kohler A."/>
            <person name="Lindquist E."/>
            <person name="Pereda V."/>
            <person name="Salamov A."/>
            <person name="Shapiro H.J."/>
            <person name="Wuyts J."/>
            <person name="Blaudez D."/>
            <person name="Buee M."/>
            <person name="Brokstein P."/>
            <person name="Canbaeck B."/>
            <person name="Cohen D."/>
            <person name="Courty P.E."/>
            <person name="Coutinho P.M."/>
            <person name="Delaruelle C."/>
            <person name="Detter J.C."/>
            <person name="Deveau A."/>
            <person name="DiFazio S."/>
            <person name="Duplessis S."/>
            <person name="Fraissinet-Tachet L."/>
            <person name="Lucic E."/>
            <person name="Frey-Klett P."/>
            <person name="Fourrey C."/>
            <person name="Feussner I."/>
            <person name="Gay G."/>
            <person name="Grimwood J."/>
            <person name="Hoegger P.J."/>
            <person name="Jain P."/>
            <person name="Kilaru S."/>
            <person name="Labbe J."/>
            <person name="Lin Y.C."/>
            <person name="Legue V."/>
            <person name="Le Tacon F."/>
            <person name="Marmeisse R."/>
            <person name="Melayah D."/>
            <person name="Montanini B."/>
            <person name="Muratet M."/>
            <person name="Nehls U."/>
            <person name="Niculita-Hirzel H."/>
            <person name="Oudot-Le Secq M.P."/>
            <person name="Peter M."/>
            <person name="Quesneville H."/>
            <person name="Rajashekar B."/>
            <person name="Reich M."/>
            <person name="Rouhier N."/>
            <person name="Schmutz J."/>
            <person name="Yin T."/>
            <person name="Chalot M."/>
            <person name="Henrissat B."/>
            <person name="Kuees U."/>
            <person name="Lucas S."/>
            <person name="Van de Peer Y."/>
            <person name="Podila G.K."/>
            <person name="Polle A."/>
            <person name="Pukkila P.J."/>
            <person name="Richardson P.M."/>
            <person name="Rouze P."/>
            <person name="Sanders I.R."/>
            <person name="Stajich J.E."/>
            <person name="Tunlid A."/>
            <person name="Tuskan G."/>
            <person name="Grigoriev I.V."/>
        </authorList>
    </citation>
    <scope>NUCLEOTIDE SEQUENCE [LARGE SCALE GENOMIC DNA]</scope>
    <source>
        <strain evidence="8">S238N-H82 / ATCC MYA-4686</strain>
    </source>
</reference>
<keyword evidence="4" id="KW-0804">Transcription</keyword>
<dbReference type="GO" id="GO:0005730">
    <property type="term" value="C:nucleolus"/>
    <property type="evidence" value="ECO:0007669"/>
    <property type="project" value="UniProtKB-SubCell"/>
</dbReference>
<keyword evidence="3" id="KW-0240">DNA-directed RNA polymerase</keyword>